<protein>
    <submittedName>
        <fullName evidence="3">Glycosyltransferase family 4 protein</fullName>
    </submittedName>
</protein>
<dbReference type="InterPro" id="IPR028098">
    <property type="entry name" value="Glyco_trans_4-like_N"/>
</dbReference>
<dbReference type="GO" id="GO:0016757">
    <property type="term" value="F:glycosyltransferase activity"/>
    <property type="evidence" value="ECO:0007669"/>
    <property type="project" value="InterPro"/>
</dbReference>
<feature type="domain" description="Glycosyl transferase family 1" evidence="1">
    <location>
        <begin position="193"/>
        <end position="355"/>
    </location>
</feature>
<dbReference type="RefSeq" id="WP_191759489.1">
    <property type="nucleotide sequence ID" value="NZ_VJXY01000025.1"/>
</dbReference>
<dbReference type="Gene3D" id="3.40.50.2000">
    <property type="entry name" value="Glycogen Phosphorylase B"/>
    <property type="match status" value="2"/>
</dbReference>
<gene>
    <name evidence="3" type="ORF">FNW02_21210</name>
</gene>
<proteinExistence type="predicted"/>
<reference evidence="3" key="1">
    <citation type="submission" date="2019-07" db="EMBL/GenBank/DDBJ databases">
        <title>Toxilogical consequences of a new and cryptic species of cyanobacteria (Komarekiella delphini-convector) recovered from the epidermis of a bottlenose dolphin and 1500 ft. in the air.</title>
        <authorList>
            <person name="Brown A.O."/>
            <person name="Dvorak P."/>
            <person name="Villanueva C.D."/>
            <person name="Foss A.J."/>
            <person name="Garvey A.D."/>
            <person name="Gibson Q.A."/>
            <person name="Johansen J.R."/>
            <person name="Casamatta D.A."/>
        </authorList>
    </citation>
    <scope>NUCLEOTIDE SEQUENCE</scope>
    <source>
        <strain evidence="3">SJRDD-AB1</strain>
    </source>
</reference>
<feature type="domain" description="Glycosyltransferase subfamily 4-like N-terminal" evidence="2">
    <location>
        <begin position="24"/>
        <end position="170"/>
    </location>
</feature>
<evidence type="ECO:0000313" key="4">
    <source>
        <dbReference type="Proteomes" id="UP001165986"/>
    </source>
</evidence>
<dbReference type="Pfam" id="PF00534">
    <property type="entry name" value="Glycos_transf_1"/>
    <property type="match status" value="1"/>
</dbReference>
<organism evidence="3 4">
    <name type="scientific">Komarekiella delphini-convector SJRDD-AB1</name>
    <dbReference type="NCBI Taxonomy" id="2593771"/>
    <lineage>
        <taxon>Bacteria</taxon>
        <taxon>Bacillati</taxon>
        <taxon>Cyanobacteriota</taxon>
        <taxon>Cyanophyceae</taxon>
        <taxon>Nostocales</taxon>
        <taxon>Nostocaceae</taxon>
        <taxon>Komarekiella</taxon>
        <taxon>Komarekiella delphini-convector</taxon>
    </lineage>
</organism>
<dbReference type="AlphaFoldDB" id="A0AA40SZP7"/>
<evidence type="ECO:0000313" key="3">
    <source>
        <dbReference type="EMBL" id="MBD6618273.1"/>
    </source>
</evidence>
<dbReference type="Proteomes" id="UP001165986">
    <property type="component" value="Unassembled WGS sequence"/>
</dbReference>
<accession>A0AA40SZP7</accession>
<sequence>MNKLLMVTTIPDTLKAFLLPFTYHFRAKGWQVDAMACGISASAECLQAFDHVWDVEWSRNPLAPFNLVVAPRIIQEVIQQGKYDIVHVHTPVAAFVTRYALKNWQKQKKLRVIYTAHGFHFYRGGKPLKNALFFTLEKLAGSWTDYLVVINREDEEAAKRQGLLSAEYIRYMPGIGVDLQYYSPNATSEAEVKRLRQELGLASGTPLFLSVAEFIPRKHPQDVLRAFARLARPEACLAFAGDGPLINQMQKLASQLGVQNQVRFLGLRQDIPALIRAAVATVLASEQEGLPRCVMESMCLETPVIGTNIRGTRDLLAECGLLVKVGDVEALAEAMAWMLDNPQQARIMGKQGRKQIANYELSHILKQHEALYSEAMLASSTRTPIQQEKSIIS</sequence>
<evidence type="ECO:0000259" key="2">
    <source>
        <dbReference type="Pfam" id="PF13439"/>
    </source>
</evidence>
<dbReference type="Pfam" id="PF13439">
    <property type="entry name" value="Glyco_transf_4"/>
    <property type="match status" value="1"/>
</dbReference>
<dbReference type="PANTHER" id="PTHR12526">
    <property type="entry name" value="GLYCOSYLTRANSFERASE"/>
    <property type="match status" value="1"/>
</dbReference>
<dbReference type="SUPFAM" id="SSF53756">
    <property type="entry name" value="UDP-Glycosyltransferase/glycogen phosphorylase"/>
    <property type="match status" value="1"/>
</dbReference>
<dbReference type="CDD" id="cd03808">
    <property type="entry name" value="GT4_CapM-like"/>
    <property type="match status" value="1"/>
</dbReference>
<dbReference type="PANTHER" id="PTHR12526:SF630">
    <property type="entry name" value="GLYCOSYLTRANSFERASE"/>
    <property type="match status" value="1"/>
</dbReference>
<evidence type="ECO:0000259" key="1">
    <source>
        <dbReference type="Pfam" id="PF00534"/>
    </source>
</evidence>
<dbReference type="EMBL" id="VJXY01000025">
    <property type="protein sequence ID" value="MBD6618273.1"/>
    <property type="molecule type" value="Genomic_DNA"/>
</dbReference>
<name>A0AA40SZP7_9NOST</name>
<dbReference type="InterPro" id="IPR001296">
    <property type="entry name" value="Glyco_trans_1"/>
</dbReference>
<comment type="caution">
    <text evidence="3">The sequence shown here is derived from an EMBL/GenBank/DDBJ whole genome shotgun (WGS) entry which is preliminary data.</text>
</comment>
<keyword evidence="4" id="KW-1185">Reference proteome</keyword>